<keyword evidence="2" id="KW-1185">Reference proteome</keyword>
<reference evidence="1" key="1">
    <citation type="submission" date="2019-08" db="EMBL/GenBank/DDBJ databases">
        <title>Genome sequence of Clostridiales bacterium MT110.</title>
        <authorList>
            <person name="Cao J."/>
        </authorList>
    </citation>
    <scope>NUCLEOTIDE SEQUENCE</scope>
    <source>
        <strain evidence="1">MT110</strain>
    </source>
</reference>
<protein>
    <submittedName>
        <fullName evidence="1">Amidohydrolase</fullName>
    </submittedName>
</protein>
<sequence length="549" mass="61095">METADIILKSNAIFTGLEETPFPGFVAIKGNKICAVGRSNQFEHMVGTKTKLLDYQDHLILPGFIDAHVHYFMGAIAASEHMCSEITYSSSEAECVQMVEAYANLHPEKKRIIGIGWFPANWGDAPLPTCTSLDRAFPDIPVYLISADVHTFWLNTRALEESCISGDEILESGEIGKFEDGRLNGLLFEPEAFLPAMDQVMDLPKDQMKQLQKDFFRHINSCGVTSVSEMSADRICDATRNTYRVVQEMEAEGELTLRIHIYPALGTEPDYENAVKLRDEFCSEKLRISGLKQFVDGVTSTHTAYLLEAYEDAPDTAGKPIYPKEVLERCTIRANREGFGVRFHAIGDGAVRMALDIFEASNLANENPRNERRLRNTIEHCETIHSSDLPRFEKLGVIASMQPYHLIQDSGEKLLRMGVDRSKTEWPHRSLLSAGAMLAFGTDYPVVDFNPFPSIYAAVTRCDDEGKPSGANPEEAITLAEALRAYTSGGAYVYGREGELGTLEEGKLADIAVLSRNLFTLTSEGIMDCKVVLTVMDGEIVYNRENENP</sequence>
<proteinExistence type="predicted"/>
<name>A0ACD1ABL3_9FIRM</name>
<dbReference type="Proteomes" id="UP000594014">
    <property type="component" value="Chromosome"/>
</dbReference>
<dbReference type="EMBL" id="CP042469">
    <property type="protein sequence ID" value="QOX63754.1"/>
    <property type="molecule type" value="Genomic_DNA"/>
</dbReference>
<evidence type="ECO:0000313" key="1">
    <source>
        <dbReference type="EMBL" id="QOX63754.1"/>
    </source>
</evidence>
<organism evidence="1 2">
    <name type="scientific">Anoxybacterium hadale</name>
    <dbReference type="NCBI Taxonomy" id="3408580"/>
    <lineage>
        <taxon>Bacteria</taxon>
        <taxon>Bacillati</taxon>
        <taxon>Bacillota</taxon>
        <taxon>Clostridia</taxon>
        <taxon>Peptostreptococcales</taxon>
        <taxon>Anaerovoracaceae</taxon>
        <taxon>Anoxybacterium</taxon>
    </lineage>
</organism>
<evidence type="ECO:0000313" key="2">
    <source>
        <dbReference type="Proteomes" id="UP000594014"/>
    </source>
</evidence>
<accession>A0ACD1ABL3</accession>
<gene>
    <name evidence="1" type="ORF">FRZ06_10555</name>
</gene>